<dbReference type="InterPro" id="IPR018154">
    <property type="entry name" value="TLV/ENV_coat_polyprotein"/>
</dbReference>
<dbReference type="SUPFAM" id="SSF58069">
    <property type="entry name" value="Virus ectodomain"/>
    <property type="match status" value="1"/>
</dbReference>
<evidence type="ECO:0000256" key="2">
    <source>
        <dbReference type="SAM" id="SignalP"/>
    </source>
</evidence>
<evidence type="ECO:0000256" key="1">
    <source>
        <dbReference type="SAM" id="Phobius"/>
    </source>
</evidence>
<protein>
    <submittedName>
        <fullName evidence="3">Uncharacterized protein</fullName>
    </submittedName>
</protein>
<feature type="chain" id="PRO_5017176337" evidence="2">
    <location>
        <begin position="20"/>
        <end position="579"/>
    </location>
</feature>
<dbReference type="PANTHER" id="PTHR10424:SF80">
    <property type="entry name" value="ENVELOPE GLYCOPROTEIN"/>
    <property type="match status" value="1"/>
</dbReference>
<dbReference type="STRING" id="32473.ENSXCOP00000010243"/>
<dbReference type="Proteomes" id="UP000261380">
    <property type="component" value="Unplaced"/>
</dbReference>
<dbReference type="Ensembl" id="ENSXCOT00000010366.1">
    <property type="protein sequence ID" value="ENSXCOP00000010243.1"/>
    <property type="gene ID" value="ENSXCOG00000007775.1"/>
</dbReference>
<sequence>MGEHLLLFTLLYILQTGTERPIVEWGCVLGVVGGGVWSGGAAEGAEGPEPVTYVTSAVILDIGLSTVGIYQFDLCDIIDCGGNPVGWKNWEVYLCMDFKINDCYAVSKMSFTRLSSPTENPLLLSLHGVQSSLHDGNASTMHIVLGVEASGGDPLKVIQINLLTPLNNKSEDETFSEQGNDNNSGFLDKETGGVLTFDSSKLTPADVIMLTTGYTGTNLWLDWLTATVRQYRMSNCVACAAGRPRMYTEPAPLILSDIWGFNCMLNMTKFKQPSGCDTLTTLFPLINSRTRMVPAIPVKDHYVCFNFTAGNRSVGRISESWCNITLPGHLIGTWARDGIFYLCGGNKLIGRRETGMTGVCAMVRLRAHVIMVGEQQPLNNRVKRSTFDFTTNSPTYIDSIRVPQGVPDQYKLVDQVAPGFESIFLRITPNKNVNRINYIHYNFLRLTNFTRDAIEGLSEQLAPTSLITLQNRMAVDMLLALEGLKALSKTMHEQSGVSNPLDKLFADLFGKYKDIVISLLVSAATFLAFLITCGCCCVPCLRSLAVRCIASTIEKGSESDVKPPAYQMYRLAGAPGKDV</sequence>
<proteinExistence type="predicted"/>
<feature type="transmembrane region" description="Helical" evidence="1">
    <location>
        <begin position="515"/>
        <end position="541"/>
    </location>
</feature>
<dbReference type="Gene3D" id="1.10.287.210">
    <property type="match status" value="1"/>
</dbReference>
<dbReference type="PANTHER" id="PTHR10424">
    <property type="entry name" value="VIRAL ENVELOPE PROTEIN"/>
    <property type="match status" value="1"/>
</dbReference>
<feature type="signal peptide" evidence="2">
    <location>
        <begin position="1"/>
        <end position="19"/>
    </location>
</feature>
<evidence type="ECO:0000313" key="4">
    <source>
        <dbReference type="Proteomes" id="UP000261380"/>
    </source>
</evidence>
<reference evidence="3" key="2">
    <citation type="submission" date="2025-09" db="UniProtKB">
        <authorList>
            <consortium name="Ensembl"/>
        </authorList>
    </citation>
    <scope>IDENTIFICATION</scope>
</reference>
<keyword evidence="2" id="KW-0732">Signal</keyword>
<dbReference type="GeneTree" id="ENSGT00530000064449"/>
<accession>A0A3B5LDJ7</accession>
<evidence type="ECO:0000313" key="3">
    <source>
        <dbReference type="Ensembl" id="ENSXCOP00000010243.1"/>
    </source>
</evidence>
<keyword evidence="4" id="KW-1185">Reference proteome</keyword>
<reference evidence="3" key="1">
    <citation type="submission" date="2025-08" db="UniProtKB">
        <authorList>
            <consortium name="Ensembl"/>
        </authorList>
    </citation>
    <scope>IDENTIFICATION</scope>
</reference>
<keyword evidence="1" id="KW-0472">Membrane</keyword>
<dbReference type="AlphaFoldDB" id="A0A3B5LDJ7"/>
<keyword evidence="1" id="KW-1133">Transmembrane helix</keyword>
<name>A0A3B5LDJ7_9TELE</name>
<keyword evidence="1" id="KW-0812">Transmembrane</keyword>
<organism evidence="3 4">
    <name type="scientific">Xiphophorus couchianus</name>
    <name type="common">Monterrey platyfish</name>
    <dbReference type="NCBI Taxonomy" id="32473"/>
    <lineage>
        <taxon>Eukaryota</taxon>
        <taxon>Metazoa</taxon>
        <taxon>Chordata</taxon>
        <taxon>Craniata</taxon>
        <taxon>Vertebrata</taxon>
        <taxon>Euteleostomi</taxon>
        <taxon>Actinopterygii</taxon>
        <taxon>Neopterygii</taxon>
        <taxon>Teleostei</taxon>
        <taxon>Neoteleostei</taxon>
        <taxon>Acanthomorphata</taxon>
        <taxon>Ovalentaria</taxon>
        <taxon>Atherinomorphae</taxon>
        <taxon>Cyprinodontiformes</taxon>
        <taxon>Poeciliidae</taxon>
        <taxon>Poeciliinae</taxon>
        <taxon>Xiphophorus</taxon>
    </lineage>
</organism>